<dbReference type="SUPFAM" id="SSF47384">
    <property type="entry name" value="Homodimeric domain of signal transducing histidine kinase"/>
    <property type="match status" value="1"/>
</dbReference>
<evidence type="ECO:0000256" key="1">
    <source>
        <dbReference type="ARBA" id="ARBA00000085"/>
    </source>
</evidence>
<dbReference type="InterPro" id="IPR036097">
    <property type="entry name" value="HisK_dim/P_sf"/>
</dbReference>
<comment type="catalytic activity">
    <reaction evidence="1">
        <text>ATP + protein L-histidine = ADP + protein N-phospho-L-histidine.</text>
        <dbReference type="EC" id="2.7.13.3"/>
    </reaction>
</comment>
<dbReference type="GO" id="GO:0000155">
    <property type="term" value="F:phosphorelay sensor kinase activity"/>
    <property type="evidence" value="ECO:0007669"/>
    <property type="project" value="InterPro"/>
</dbReference>
<dbReference type="Proteomes" id="UP000244056">
    <property type="component" value="Chromosome"/>
</dbReference>
<evidence type="ECO:0000259" key="3">
    <source>
        <dbReference type="Pfam" id="PF00512"/>
    </source>
</evidence>
<dbReference type="CDD" id="cd00082">
    <property type="entry name" value="HisKA"/>
    <property type="match status" value="1"/>
</dbReference>
<dbReference type="Gene3D" id="1.10.287.130">
    <property type="match status" value="1"/>
</dbReference>
<organism evidence="4 5">
    <name type="scientific">Nodularia spumigena UHCC 0039</name>
    <dbReference type="NCBI Taxonomy" id="1914872"/>
    <lineage>
        <taxon>Bacteria</taxon>
        <taxon>Bacillati</taxon>
        <taxon>Cyanobacteriota</taxon>
        <taxon>Cyanophyceae</taxon>
        <taxon>Nostocales</taxon>
        <taxon>Nodulariaceae</taxon>
        <taxon>Nodularia</taxon>
    </lineage>
</organism>
<dbReference type="EMBL" id="CP020114">
    <property type="protein sequence ID" value="AVZ30143.1"/>
    <property type="molecule type" value="Genomic_DNA"/>
</dbReference>
<evidence type="ECO:0000256" key="2">
    <source>
        <dbReference type="ARBA" id="ARBA00012438"/>
    </source>
</evidence>
<gene>
    <name evidence="4" type="ORF">BMF81_01391</name>
</gene>
<protein>
    <recommendedName>
        <fullName evidence="2">histidine kinase</fullName>
        <ecNumber evidence="2">2.7.13.3</ecNumber>
    </recommendedName>
</protein>
<feature type="domain" description="Signal transduction histidine kinase dimerisation/phosphoacceptor" evidence="3">
    <location>
        <begin position="1"/>
        <end position="48"/>
    </location>
</feature>
<evidence type="ECO:0000313" key="4">
    <source>
        <dbReference type="EMBL" id="AVZ30143.1"/>
    </source>
</evidence>
<dbReference type="EC" id="2.7.13.3" evidence="2"/>
<dbReference type="RefSeq" id="WP_234419842.1">
    <property type="nucleotide sequence ID" value="NZ_CP020114.1"/>
</dbReference>
<dbReference type="GeneID" id="78020066"/>
<name>A0A2S0Q6U8_NODSP</name>
<dbReference type="Pfam" id="PF00512">
    <property type="entry name" value="HisKA"/>
    <property type="match status" value="1"/>
</dbReference>
<dbReference type="InterPro" id="IPR003661">
    <property type="entry name" value="HisK_dim/P_dom"/>
</dbReference>
<dbReference type="KEGG" id="nsp:BMF81_01391"/>
<accession>A0A2S0Q6U8</accession>
<dbReference type="AlphaFoldDB" id="A0A2S0Q6U8"/>
<reference evidence="4 5" key="1">
    <citation type="submission" date="2017-03" db="EMBL/GenBank/DDBJ databases">
        <title>Comparative genomics of the toxic Baltic Sea cyanobacteria Nodularia spumigena UHCC 0039 and its response on varying salinity.</title>
        <authorList>
            <person name="Teikari J.E."/>
        </authorList>
    </citation>
    <scope>NUCLEOTIDE SEQUENCE [LARGE SCALE GENOMIC DNA]</scope>
    <source>
        <strain evidence="4 5">UHCC 0039</strain>
    </source>
</reference>
<sequence>MISHEFRTPLSIILLSSQLLSETLKEVVDEQPVKNLYRIQSSAKLMNHCLV</sequence>
<proteinExistence type="predicted"/>
<evidence type="ECO:0000313" key="5">
    <source>
        <dbReference type="Proteomes" id="UP000244056"/>
    </source>
</evidence>